<comment type="caution">
    <text evidence="20">The sequence shown here is derived from an EMBL/GenBank/DDBJ whole genome shotgun (WGS) entry which is preliminary data.</text>
</comment>
<dbReference type="GO" id="GO:0005764">
    <property type="term" value="C:lysosome"/>
    <property type="evidence" value="ECO:0007669"/>
    <property type="project" value="UniProtKB-SubCell"/>
</dbReference>
<evidence type="ECO:0000256" key="5">
    <source>
        <dbReference type="ARBA" id="ARBA00011738"/>
    </source>
</evidence>
<dbReference type="EMBL" id="QPIZ01000005">
    <property type="protein sequence ID" value="RCW37613.1"/>
    <property type="molecule type" value="Genomic_DNA"/>
</dbReference>
<comment type="similarity">
    <text evidence="13">Belongs to the glycosyl hydrolase 2 family. Beta-mannosidase B subfamily.</text>
</comment>
<comment type="subunit">
    <text evidence="5">Homodimer.</text>
</comment>
<dbReference type="GO" id="GO:0005576">
    <property type="term" value="C:extracellular region"/>
    <property type="evidence" value="ECO:0007669"/>
    <property type="project" value="UniProtKB-SubCell"/>
</dbReference>
<feature type="domain" description="Beta-mannosidase Ig-fold" evidence="17">
    <location>
        <begin position="766"/>
        <end position="841"/>
    </location>
</feature>
<name>A0A368VA70_9BACT</name>
<dbReference type="PANTHER" id="PTHR43730">
    <property type="entry name" value="BETA-MANNOSIDASE"/>
    <property type="match status" value="1"/>
</dbReference>
<dbReference type="GO" id="GO:0004567">
    <property type="term" value="F:beta-mannosidase activity"/>
    <property type="evidence" value="ECO:0007669"/>
    <property type="project" value="UniProtKB-EC"/>
</dbReference>
<dbReference type="Pfam" id="PF22666">
    <property type="entry name" value="Glyco_hydro_2_N2"/>
    <property type="match status" value="1"/>
</dbReference>
<reference evidence="20 21" key="1">
    <citation type="submission" date="2018-07" db="EMBL/GenBank/DDBJ databases">
        <title>Freshwater and sediment microbial communities from various areas in North America, analyzing microbe dynamics in response to fracking.</title>
        <authorList>
            <person name="Lamendella R."/>
        </authorList>
    </citation>
    <scope>NUCLEOTIDE SEQUENCE [LARGE SCALE GENOMIC DNA]</scope>
    <source>
        <strain evidence="20 21">160A</strain>
    </source>
</reference>
<dbReference type="InterPro" id="IPR041625">
    <property type="entry name" value="Beta-mannosidase_Ig"/>
</dbReference>
<evidence type="ECO:0000256" key="1">
    <source>
        <dbReference type="ARBA" id="ARBA00000829"/>
    </source>
</evidence>
<evidence type="ECO:0000313" key="20">
    <source>
        <dbReference type="EMBL" id="RCW37613.1"/>
    </source>
</evidence>
<keyword evidence="10" id="KW-0325">Glycoprotein</keyword>
<dbReference type="Proteomes" id="UP000252733">
    <property type="component" value="Unassembled WGS sequence"/>
</dbReference>
<keyword evidence="9" id="KW-0378">Hydrolase</keyword>
<dbReference type="SUPFAM" id="SSF49785">
    <property type="entry name" value="Galactose-binding domain-like"/>
    <property type="match status" value="1"/>
</dbReference>
<evidence type="ECO:0000256" key="14">
    <source>
        <dbReference type="ARBA" id="ARBA00041069"/>
    </source>
</evidence>
<dbReference type="Gene3D" id="3.20.20.80">
    <property type="entry name" value="Glycosidases"/>
    <property type="match status" value="1"/>
</dbReference>
<gene>
    <name evidence="20" type="ORF">DFO77_105122</name>
</gene>
<keyword evidence="21" id="KW-1185">Reference proteome</keyword>
<dbReference type="FunFam" id="2.60.120.260:FF:000060">
    <property type="entry name" value="Probable beta-mannosidase"/>
    <property type="match status" value="1"/>
</dbReference>
<keyword evidence="11" id="KW-0458">Lysosome</keyword>
<evidence type="ECO:0000256" key="12">
    <source>
        <dbReference type="ARBA" id="ARBA00023295"/>
    </source>
</evidence>
<dbReference type="InterPro" id="IPR017853">
    <property type="entry name" value="GH"/>
</dbReference>
<dbReference type="Gene3D" id="2.60.120.260">
    <property type="entry name" value="Galactose-binding domain-like"/>
    <property type="match status" value="1"/>
</dbReference>
<dbReference type="EC" id="3.2.1.25" evidence="6"/>
<dbReference type="InterPro" id="IPR041447">
    <property type="entry name" value="Mannosidase_ig"/>
</dbReference>
<evidence type="ECO:0000259" key="16">
    <source>
        <dbReference type="Pfam" id="PF00703"/>
    </source>
</evidence>
<evidence type="ECO:0000256" key="6">
    <source>
        <dbReference type="ARBA" id="ARBA00012754"/>
    </source>
</evidence>
<dbReference type="Pfam" id="PF00703">
    <property type="entry name" value="Glyco_hydro_2"/>
    <property type="match status" value="1"/>
</dbReference>
<evidence type="ECO:0000313" key="21">
    <source>
        <dbReference type="Proteomes" id="UP000252733"/>
    </source>
</evidence>
<evidence type="ECO:0000256" key="3">
    <source>
        <dbReference type="ARBA" id="ARBA00004613"/>
    </source>
</evidence>
<evidence type="ECO:0000259" key="18">
    <source>
        <dbReference type="Pfam" id="PF17786"/>
    </source>
</evidence>
<evidence type="ECO:0000256" key="7">
    <source>
        <dbReference type="ARBA" id="ARBA00022525"/>
    </source>
</evidence>
<evidence type="ECO:0000259" key="17">
    <source>
        <dbReference type="Pfam" id="PF17753"/>
    </source>
</evidence>
<evidence type="ECO:0000256" key="11">
    <source>
        <dbReference type="ARBA" id="ARBA00023228"/>
    </source>
</evidence>
<comment type="subcellular location">
    <subcellularLocation>
        <location evidence="2">Lysosome</location>
    </subcellularLocation>
    <subcellularLocation>
        <location evidence="3">Secreted</location>
    </subcellularLocation>
</comment>
<evidence type="ECO:0000256" key="2">
    <source>
        <dbReference type="ARBA" id="ARBA00004371"/>
    </source>
</evidence>
<evidence type="ECO:0000256" key="10">
    <source>
        <dbReference type="ARBA" id="ARBA00023180"/>
    </source>
</evidence>
<keyword evidence="12" id="KW-0326">Glycosidase</keyword>
<dbReference type="PANTHER" id="PTHR43730:SF1">
    <property type="entry name" value="BETA-MANNOSIDASE"/>
    <property type="match status" value="1"/>
</dbReference>
<dbReference type="PROSITE" id="PS51257">
    <property type="entry name" value="PROKAR_LIPOPROTEIN"/>
    <property type="match status" value="1"/>
</dbReference>
<dbReference type="Pfam" id="PF17786">
    <property type="entry name" value="Mannosidase_ig"/>
    <property type="match status" value="1"/>
</dbReference>
<feature type="domain" description="Beta-mannosidase-like galactose-binding" evidence="19">
    <location>
        <begin position="35"/>
        <end position="199"/>
    </location>
</feature>
<keyword evidence="7" id="KW-0964">Secreted</keyword>
<comment type="pathway">
    <text evidence="4">Glycan metabolism; N-glycan degradation.</text>
</comment>
<dbReference type="SUPFAM" id="SSF51445">
    <property type="entry name" value="(Trans)glycosidases"/>
    <property type="match status" value="1"/>
</dbReference>
<feature type="domain" description="Glycoside hydrolase family 2 immunoglobulin-like beta-sandwich" evidence="16">
    <location>
        <begin position="209"/>
        <end position="314"/>
    </location>
</feature>
<proteinExistence type="inferred from homology"/>
<evidence type="ECO:0000256" key="13">
    <source>
        <dbReference type="ARBA" id="ARBA00038429"/>
    </source>
</evidence>
<sequence>MDRKLLFIAGFLLLMFSACEEQQPLVGKRYLNQNWEFSQAGTDTWHMAEVPGCVHTDLMANGIIEDPFYRGNEDSVQWVSEKEWVYRTSFRIDEVEKSHQATELIFEGLDTHATVQLNGEVILNADNMFRTWSIDVSDLLIKGENHLEILFHSPEEYNTRQAAKLPYVLPEDERVHSRKAPYQFGWDWGPRLITSGIWKPVYLRFWNHARIDNAFIKTNKISDDKAVLSADLEVDAIQPANATLKISSPEGAFESVSRELSLQSGINQVSLDFEIPEPQLWWSNGLGEPNLYDVHVELVAEDGYDVLKERIGVRTIELVQEDDQYGRSFEFHLNGVPVFAKGANFIPLESFPSRLTREDYESAISDAVKANFNMLRVWGGGIYEDDAFYELCDENGIMVWQDFMFACAMYPGDDRFLETVRHEVEDNVVRLRNHASLALWCGNNEIQNGWLDWGWQKRLGYSEDDSTQIWSDYQKIFHELIPEVLGQQDPTRDYWPSSPSYGWGHEEALTQGDNHYWGVWWGMEPFSMYRKKVSRFMSEFGFQAFPPWETIKSFTLEEDRSLFSDVMQVHQKHHIGNKTIQTYMDRWYPQPKDFESFVYVSQVMQAEGMADGIAAHRRSMPYSMGTLYWQFNDCWPVVSWSSRDYYGNWKALHYRVRKIYSNLYVSPFLEDDRLKVSLVSDERTSVKGTLVLSLYDFQGELLRQLSEEVEALPNQGVEVTDLALQDFLQGASSKSTVLKAEFLKGDEVLCDNHLFFELPKDRQMEEAEISFIVAQNEKGFEVTLATDVVAESVYLNIPENSGRWSDNFFNMIPGETKTVTFETGEEIPDFEEELEIRSLADAF</sequence>
<dbReference type="GO" id="GO:0005975">
    <property type="term" value="P:carbohydrate metabolic process"/>
    <property type="evidence" value="ECO:0007669"/>
    <property type="project" value="InterPro"/>
</dbReference>
<dbReference type="InterPro" id="IPR054593">
    <property type="entry name" value="Beta-mannosidase-like_N2"/>
</dbReference>
<dbReference type="SUPFAM" id="SSF49303">
    <property type="entry name" value="beta-Galactosidase/glucuronidase domain"/>
    <property type="match status" value="3"/>
</dbReference>
<dbReference type="GO" id="GO:0006516">
    <property type="term" value="P:glycoprotein catabolic process"/>
    <property type="evidence" value="ECO:0007669"/>
    <property type="project" value="TreeGrafter"/>
</dbReference>
<dbReference type="InterPro" id="IPR008979">
    <property type="entry name" value="Galactose-bd-like_sf"/>
</dbReference>
<dbReference type="Gene3D" id="2.60.40.10">
    <property type="entry name" value="Immunoglobulins"/>
    <property type="match status" value="3"/>
</dbReference>
<accession>A0A368VA70</accession>
<keyword evidence="8" id="KW-0732">Signal</keyword>
<dbReference type="InterPro" id="IPR013783">
    <property type="entry name" value="Ig-like_fold"/>
</dbReference>
<evidence type="ECO:0000256" key="9">
    <source>
        <dbReference type="ARBA" id="ARBA00022801"/>
    </source>
</evidence>
<dbReference type="FunFam" id="3.20.20.80:FF:000050">
    <property type="entry name" value="Beta-mannosidase B"/>
    <property type="match status" value="1"/>
</dbReference>
<dbReference type="InterPro" id="IPR006102">
    <property type="entry name" value="Ig-like_GH2"/>
</dbReference>
<evidence type="ECO:0000256" key="8">
    <source>
        <dbReference type="ARBA" id="ARBA00022729"/>
    </source>
</evidence>
<dbReference type="Pfam" id="PF17753">
    <property type="entry name" value="Ig_mannosidase"/>
    <property type="match status" value="1"/>
</dbReference>
<dbReference type="AlphaFoldDB" id="A0A368VA70"/>
<feature type="domain" description="Mannosidase Ig/CBM-like" evidence="18">
    <location>
        <begin position="673"/>
        <end position="761"/>
    </location>
</feature>
<dbReference type="InterPro" id="IPR050887">
    <property type="entry name" value="Beta-mannosidase_GH2"/>
</dbReference>
<comment type="catalytic activity">
    <reaction evidence="1">
        <text>Hydrolysis of terminal, non-reducing beta-D-mannose residues in beta-D-mannosides.</text>
        <dbReference type="EC" id="3.2.1.25"/>
    </reaction>
</comment>
<evidence type="ECO:0000259" key="19">
    <source>
        <dbReference type="Pfam" id="PF22666"/>
    </source>
</evidence>
<evidence type="ECO:0000256" key="4">
    <source>
        <dbReference type="ARBA" id="ARBA00004740"/>
    </source>
</evidence>
<evidence type="ECO:0000256" key="15">
    <source>
        <dbReference type="ARBA" id="ARBA00041614"/>
    </source>
</evidence>
<protein>
    <recommendedName>
        <fullName evidence="14">Beta-mannosidase B</fullName>
        <ecNumber evidence="6">3.2.1.25</ecNumber>
    </recommendedName>
    <alternativeName>
        <fullName evidence="15">Mannanase B</fullName>
    </alternativeName>
</protein>
<dbReference type="RefSeq" id="WP_181872050.1">
    <property type="nucleotide sequence ID" value="NZ_QPIZ01000005.1"/>
</dbReference>
<dbReference type="InterPro" id="IPR036156">
    <property type="entry name" value="Beta-gal/glucu_dom_sf"/>
</dbReference>
<organism evidence="20 21">
    <name type="scientific">Marinilabilia salmonicolor</name>
    <dbReference type="NCBI Taxonomy" id="989"/>
    <lineage>
        <taxon>Bacteria</taxon>
        <taxon>Pseudomonadati</taxon>
        <taxon>Bacteroidota</taxon>
        <taxon>Bacteroidia</taxon>
        <taxon>Marinilabiliales</taxon>
        <taxon>Marinilabiliaceae</taxon>
        <taxon>Marinilabilia</taxon>
    </lineage>
</organism>